<dbReference type="EMBL" id="FRAI01000021">
    <property type="protein sequence ID" value="SHK20913.1"/>
    <property type="molecule type" value="Genomic_DNA"/>
</dbReference>
<dbReference type="InterPro" id="IPR013420">
    <property type="entry name" value="CRISPR-assoc_prot_Cas8b/Csh1_C"/>
</dbReference>
<dbReference type="OrthoDB" id="1706583at2"/>
<sequence length="599" mass="69786">MQGSILEIGKIIYSPNNYLDELIKPVEVKDKKGQNNHFVQLNFNTKEGKVEITVNELREGTVKELVYVGSADGASSPQWYVTSSSLEYLISQTIPNLVQMDIKNVSDKLAGVLEEFFWDLGEQRGSDKRYRYILNLQKISSTLPDKEELLKEIKAGTKLKNLISSLTKKITNYIKTKEGVSDKSIKLYYITVDGERISDKREYIERIVQEKSDVETTEEGICYGCGCKENLTYHTKKLAIKFYTTNQWNFPSNFNKENYKKNMLLCKNCYNILQVGEQFVIKNFATRLAGFNVFVIPHILFPADLTKKDLQDMAIKTNQTFDVAKRVEAIQDIEDDIYNFLDDEEIENYFLFNIIFYKISQSSTKVLKFIKDVAPSRFKRIINTFKSVKVKFEHLLPNYNLESFGLESVYWLTPLKLNKKGEVTEFRKILKIYDSFFTGGKLDKRMIIETQTKLFKIIFYEQYQTFNIKSGNFDFDIIKSNMYLKVLEKLNLIEEGEVLDTTKLNLPAEIKDYMEEMSMNEQEGAMFLLGYLIGKVANRQYHDRGQRKPILNKLNYNGMDLAKVLRLSNEITNKLRQNKATTYETEQVFGSMSIYWTKF</sequence>
<evidence type="ECO:0000313" key="2">
    <source>
        <dbReference type="EMBL" id="SHK20913.1"/>
    </source>
</evidence>
<gene>
    <name evidence="2" type="ORF">SAMN02745227_01791</name>
</gene>
<evidence type="ECO:0000259" key="1">
    <source>
        <dbReference type="PROSITE" id="PS51082"/>
    </source>
</evidence>
<dbReference type="GO" id="GO:0003779">
    <property type="term" value="F:actin binding"/>
    <property type="evidence" value="ECO:0007669"/>
    <property type="project" value="InterPro"/>
</dbReference>
<evidence type="ECO:0000313" key="3">
    <source>
        <dbReference type="Proteomes" id="UP000243547"/>
    </source>
</evidence>
<reference evidence="3" key="1">
    <citation type="submission" date="2016-11" db="EMBL/GenBank/DDBJ databases">
        <authorList>
            <person name="Varghese N."/>
            <person name="Submissions S."/>
        </authorList>
    </citation>
    <scope>NUCLEOTIDE SEQUENCE [LARGE SCALE GENOMIC DNA]</scope>
    <source>
        <strain evidence="3">DSM 14826</strain>
    </source>
</reference>
<dbReference type="NCBIfam" id="TIGR02591">
    <property type="entry name" value="cas_Csh1"/>
    <property type="match status" value="1"/>
</dbReference>
<feature type="domain" description="WH2" evidence="1">
    <location>
        <begin position="145"/>
        <end position="162"/>
    </location>
</feature>
<proteinExistence type="predicted"/>
<dbReference type="Pfam" id="PF09484">
    <property type="entry name" value="Cas_TM1802"/>
    <property type="match status" value="1"/>
</dbReference>
<dbReference type="Proteomes" id="UP000243547">
    <property type="component" value="Unassembled WGS sequence"/>
</dbReference>
<dbReference type="RefSeq" id="WP_072908087.1">
    <property type="nucleotide sequence ID" value="NZ_FRAI01000021.1"/>
</dbReference>
<name>A0A1M6QLH9_9FIRM</name>
<organism evidence="2 3">
    <name type="scientific">Anaerobranca californiensis DSM 14826</name>
    <dbReference type="NCBI Taxonomy" id="1120989"/>
    <lineage>
        <taxon>Bacteria</taxon>
        <taxon>Bacillati</taxon>
        <taxon>Bacillota</taxon>
        <taxon>Clostridia</taxon>
        <taxon>Eubacteriales</taxon>
        <taxon>Proteinivoracaceae</taxon>
        <taxon>Anaerobranca</taxon>
    </lineage>
</organism>
<accession>A0A1M6QLH9</accession>
<dbReference type="AlphaFoldDB" id="A0A1M6QLH9"/>
<dbReference type="PROSITE" id="PS51082">
    <property type="entry name" value="WH2"/>
    <property type="match status" value="1"/>
</dbReference>
<dbReference type="InterPro" id="IPR003124">
    <property type="entry name" value="WH2_dom"/>
</dbReference>
<dbReference type="InterPro" id="IPR013389">
    <property type="entry name" value="CRISPR-assoc_prot_Cas8b"/>
</dbReference>
<dbReference type="STRING" id="1120989.SAMN02745227_01791"/>
<protein>
    <submittedName>
        <fullName evidence="2">CRISPR-associated protein Csh1</fullName>
    </submittedName>
</protein>
<keyword evidence="3" id="KW-1185">Reference proteome</keyword>
<dbReference type="NCBIfam" id="TIGR02556">
    <property type="entry name" value="cas_TM1802"/>
    <property type="match status" value="1"/>
</dbReference>